<sequence>MNTPIGSDVARVDGRLKVTGAARYTADHPVDRAAAAHVVVSAIARGRVRAMHVDEARRQPGVIAVYTPLAPLPIHAAPGFGENYAPLQDREVRFRGQIIGLVVAETAEQARDAAARVTVEYEEAPARTSLSAGLPGLPSPGMSPDGPSPNPTLLAPGVDTIDDALRASAVVVETTVEQEAQSHVAMEPHGITAVWQGDDLTVYSGSQAPQMYAMLLATRIGIPPDRVRVVSPFVGGGFGSRVPVWSEAALAAVAARELARPVRLALTREQSIVLSGHRPMMTQRVRLGADRDGTLNAVSHESAAELPAVGGWPEIPATETTGVLYRTRNLAIDQRLVTMDTPPTWAMRAPNEAPGAFALETAMDELAVALDMDPLELRLRNYTTTVPSSGQAWTSKRLDECYRIGAERFGWEDRDPVPGSRVDGDWLIGVGMASAVYPAHAEPWPVRMQLRDSGTVVVSASTPDIGTGTYTVASIVASDALGVPIERVTAELGDSALPASAPAAGSRAAGALAPAIQSTSRVLIAALLDLAVRTEGSPFRGLDPSALTYREGRVEAGADSASFAELLGMARLPAVEATTPVAEPSAARLAAHGFGAHFCEVRVNRFTGEPRVSRFTSAFDVGRVLSARTARSQFVGAIVFGIGGALLEANPVEESGRFAAGNLGDYLVAVNADVPPIDVTWLDYSDTAFSATGARGLGELGTVGSAAAVGNAVFNATGIRVRDLPITLDKLIGRGETGALHRV</sequence>
<comment type="caution">
    <text evidence="5">The sequence shown here is derived from an EMBL/GenBank/DDBJ whole genome shotgun (WGS) entry which is preliminary data.</text>
</comment>
<keyword evidence="6" id="KW-1185">Reference proteome</keyword>
<feature type="region of interest" description="Disordered" evidence="3">
    <location>
        <begin position="129"/>
        <end position="149"/>
    </location>
</feature>
<feature type="domain" description="Aldehyde oxidase/xanthine dehydrogenase a/b hammerhead" evidence="4">
    <location>
        <begin position="19"/>
        <end position="125"/>
    </location>
</feature>
<dbReference type="InterPro" id="IPR016208">
    <property type="entry name" value="Ald_Oxase/xanthine_DH-like"/>
</dbReference>
<dbReference type="Pfam" id="PF02738">
    <property type="entry name" value="MoCoBD_1"/>
    <property type="match status" value="1"/>
</dbReference>
<keyword evidence="1" id="KW-0500">Molybdenum</keyword>
<dbReference type="PANTHER" id="PTHR11908">
    <property type="entry name" value="XANTHINE DEHYDROGENASE"/>
    <property type="match status" value="1"/>
</dbReference>
<dbReference type="InterPro" id="IPR037165">
    <property type="entry name" value="AldOxase/xan_DH_Mopterin-bd_sf"/>
</dbReference>
<organism evidence="5 6">
    <name type="scientific">Nocardiopsis tropica</name>
    <dbReference type="NCBI Taxonomy" id="109330"/>
    <lineage>
        <taxon>Bacteria</taxon>
        <taxon>Bacillati</taxon>
        <taxon>Actinomycetota</taxon>
        <taxon>Actinomycetes</taxon>
        <taxon>Streptosporangiales</taxon>
        <taxon>Nocardiopsidaceae</taxon>
        <taxon>Nocardiopsis</taxon>
    </lineage>
</organism>
<proteinExistence type="predicted"/>
<feature type="compositionally biased region" description="Low complexity" evidence="3">
    <location>
        <begin position="129"/>
        <end position="145"/>
    </location>
</feature>
<evidence type="ECO:0000256" key="2">
    <source>
        <dbReference type="ARBA" id="ARBA00023002"/>
    </source>
</evidence>
<dbReference type="Pfam" id="PF20256">
    <property type="entry name" value="MoCoBD_2"/>
    <property type="match status" value="1"/>
</dbReference>
<dbReference type="SUPFAM" id="SSF56003">
    <property type="entry name" value="Molybdenum cofactor-binding domain"/>
    <property type="match status" value="1"/>
</dbReference>
<dbReference type="InterPro" id="IPR008274">
    <property type="entry name" value="AldOxase/xan_DH_MoCoBD1"/>
</dbReference>
<dbReference type="InterPro" id="IPR046867">
    <property type="entry name" value="AldOxase/xan_DH_MoCoBD2"/>
</dbReference>
<dbReference type="Gene3D" id="3.30.365.10">
    <property type="entry name" value="Aldehyde oxidase/xanthine dehydrogenase, molybdopterin binding domain"/>
    <property type="match status" value="4"/>
</dbReference>
<dbReference type="SMART" id="SM01008">
    <property type="entry name" value="Ald_Xan_dh_C"/>
    <property type="match status" value="1"/>
</dbReference>
<dbReference type="RefSeq" id="WP_352986443.1">
    <property type="nucleotide sequence ID" value="NZ_JBEQNA010000018.1"/>
</dbReference>
<name>A0ABV2A2Y0_9ACTN</name>
<dbReference type="Proteomes" id="UP001432401">
    <property type="component" value="Unassembled WGS sequence"/>
</dbReference>
<dbReference type="InterPro" id="IPR000674">
    <property type="entry name" value="Ald_Oxase/Xan_DH_a/b"/>
</dbReference>
<evidence type="ECO:0000313" key="5">
    <source>
        <dbReference type="EMBL" id="MES0837544.1"/>
    </source>
</evidence>
<dbReference type="SUPFAM" id="SSF54665">
    <property type="entry name" value="CO dehydrogenase molybdoprotein N-domain-like"/>
    <property type="match status" value="1"/>
</dbReference>
<evidence type="ECO:0000256" key="1">
    <source>
        <dbReference type="ARBA" id="ARBA00022505"/>
    </source>
</evidence>
<dbReference type="PANTHER" id="PTHR11908:SF132">
    <property type="entry name" value="ALDEHYDE OXIDASE 1-RELATED"/>
    <property type="match status" value="1"/>
</dbReference>
<evidence type="ECO:0000259" key="4">
    <source>
        <dbReference type="SMART" id="SM01008"/>
    </source>
</evidence>
<evidence type="ECO:0000313" key="6">
    <source>
        <dbReference type="Proteomes" id="UP001432401"/>
    </source>
</evidence>
<reference evidence="5 6" key="1">
    <citation type="submission" date="2024-06" db="EMBL/GenBank/DDBJ databases">
        <authorList>
            <person name="Bataeva Y.V."/>
            <person name="Grigorian L.N."/>
            <person name="Solomentsev V.I."/>
        </authorList>
    </citation>
    <scope>NUCLEOTIDE SEQUENCE [LARGE SCALE GENOMIC DNA]</scope>
    <source>
        <strain evidence="6">SCPM-O-B-12605 (RCAM04882)</strain>
    </source>
</reference>
<evidence type="ECO:0000256" key="3">
    <source>
        <dbReference type="SAM" id="MobiDB-lite"/>
    </source>
</evidence>
<dbReference type="InterPro" id="IPR036856">
    <property type="entry name" value="Ald_Oxase/Xan_DH_a/b_sf"/>
</dbReference>
<keyword evidence="2" id="KW-0560">Oxidoreductase</keyword>
<protein>
    <submittedName>
        <fullName evidence="5">Xanthine dehydrogenase family protein molybdopterin-binding subunit</fullName>
    </submittedName>
</protein>
<gene>
    <name evidence="5" type="ORF">ABUK86_27470</name>
</gene>
<dbReference type="Gene3D" id="3.90.1170.50">
    <property type="entry name" value="Aldehyde oxidase/xanthine dehydrogenase, a/b hammerhead"/>
    <property type="match status" value="1"/>
</dbReference>
<dbReference type="Pfam" id="PF01315">
    <property type="entry name" value="Ald_Xan_dh_C"/>
    <property type="match status" value="1"/>
</dbReference>
<dbReference type="EMBL" id="JBEQNB010000018">
    <property type="protein sequence ID" value="MES0837544.1"/>
    <property type="molecule type" value="Genomic_DNA"/>
</dbReference>
<accession>A0ABV2A2Y0</accession>